<evidence type="ECO:0000313" key="2">
    <source>
        <dbReference type="Proteomes" id="UP001595683"/>
    </source>
</evidence>
<evidence type="ECO:0000313" key="1">
    <source>
        <dbReference type="EMBL" id="MFC3672248.1"/>
    </source>
</evidence>
<gene>
    <name evidence="1" type="ORF">ACFOOT_12530</name>
</gene>
<proteinExistence type="predicted"/>
<keyword evidence="2" id="KW-1185">Reference proteome</keyword>
<comment type="caution">
    <text evidence="1">The sequence shown here is derived from an EMBL/GenBank/DDBJ whole genome shotgun (WGS) entry which is preliminary data.</text>
</comment>
<protein>
    <submittedName>
        <fullName evidence="1">Uncharacterized protein</fullName>
    </submittedName>
</protein>
<name>A0ABV7V574_9SPHN</name>
<dbReference type="RefSeq" id="WP_229815210.1">
    <property type="nucleotide sequence ID" value="NZ_BMZP01000007.1"/>
</dbReference>
<dbReference type="EMBL" id="JBHRYE010000021">
    <property type="protein sequence ID" value="MFC3672248.1"/>
    <property type="molecule type" value="Genomic_DNA"/>
</dbReference>
<reference evidence="2" key="1">
    <citation type="journal article" date="2019" name="Int. J. Syst. Evol. Microbiol.">
        <title>The Global Catalogue of Microorganisms (GCM) 10K type strain sequencing project: providing services to taxonomists for standard genome sequencing and annotation.</title>
        <authorList>
            <consortium name="The Broad Institute Genomics Platform"/>
            <consortium name="The Broad Institute Genome Sequencing Center for Infectious Disease"/>
            <person name="Wu L."/>
            <person name="Ma J."/>
        </authorList>
    </citation>
    <scope>NUCLEOTIDE SEQUENCE [LARGE SCALE GENOMIC DNA]</scope>
    <source>
        <strain evidence="2">KCTC 42224</strain>
    </source>
</reference>
<dbReference type="Proteomes" id="UP001595683">
    <property type="component" value="Unassembled WGS sequence"/>
</dbReference>
<accession>A0ABV7V574</accession>
<organism evidence="1 2">
    <name type="scientific">Novosphingobium pokkalii</name>
    <dbReference type="NCBI Taxonomy" id="1770194"/>
    <lineage>
        <taxon>Bacteria</taxon>
        <taxon>Pseudomonadati</taxon>
        <taxon>Pseudomonadota</taxon>
        <taxon>Alphaproteobacteria</taxon>
        <taxon>Sphingomonadales</taxon>
        <taxon>Sphingomonadaceae</taxon>
        <taxon>Novosphingobium</taxon>
    </lineage>
</organism>
<sequence length="230" mass="25117">MSWPALLPDWWQCRFAFELLQKFAIIPLSLNRGMIVKRTLWAGAASLALFAAAPAAAQEAGATLYEAPDPATLTMPKLDFTPTPADEQNYDKYFYFHREGTSFAQAYDDIRECDALASGSSIYYGADSGAMSGVMSTYGPLAGGVGGAIGSAMADAIFGSAMRREQRRVSLRNCMGFKQYHRYPLSGDLWKEFNFEEGLGRKKENTRLNALALQALVASGPKPTTKELGL</sequence>